<dbReference type="AlphaFoldDB" id="L0ETG4"/>
<dbReference type="KEGG" id="lcc:B488_02540"/>
<dbReference type="NCBIfam" id="TIGR01459">
    <property type="entry name" value="HAD-SF-IIA-hyp4"/>
    <property type="match status" value="1"/>
</dbReference>
<dbReference type="InterPro" id="IPR006357">
    <property type="entry name" value="HAD-SF_hydro_IIA"/>
</dbReference>
<protein>
    <recommendedName>
        <fullName evidence="3">HAD superfamily protein involved in N-acetyl-glucosamine catabolism</fullName>
    </recommendedName>
</protein>
<reference evidence="1 2" key="1">
    <citation type="journal article" date="2012" name="Stand. Genomic Sci.">
        <title>Complete genome sequence of Liberibacter crescens BT-1.</title>
        <authorList>
            <person name="Leonard M.T."/>
            <person name="Fagen J.R."/>
            <person name="Davis-Richardson A.G."/>
            <person name="Davis M.J."/>
            <person name="Triplett E.W."/>
        </authorList>
    </citation>
    <scope>NUCLEOTIDE SEQUENCE [LARGE SCALE GENOMIC DNA]</scope>
    <source>
        <strain evidence="1 2">BT-1</strain>
    </source>
</reference>
<organism evidence="1 2">
    <name type="scientific">Liberibacter crescens (strain BT-1)</name>
    <dbReference type="NCBI Taxonomy" id="1215343"/>
    <lineage>
        <taxon>Bacteria</taxon>
        <taxon>Pseudomonadati</taxon>
        <taxon>Pseudomonadota</taxon>
        <taxon>Alphaproteobacteria</taxon>
        <taxon>Hyphomicrobiales</taxon>
        <taxon>Rhizobiaceae</taxon>
        <taxon>Liberibacter</taxon>
    </lineage>
</organism>
<dbReference type="InterPro" id="IPR006356">
    <property type="entry name" value="HAD-SF_hydro_IIA_hyp3"/>
</dbReference>
<dbReference type="GO" id="GO:0016791">
    <property type="term" value="F:phosphatase activity"/>
    <property type="evidence" value="ECO:0007669"/>
    <property type="project" value="TreeGrafter"/>
</dbReference>
<dbReference type="PATRIC" id="fig|1215343.11.peg.263"/>
<dbReference type="Pfam" id="PF13242">
    <property type="entry name" value="Hydrolase_like"/>
    <property type="match status" value="1"/>
</dbReference>
<dbReference type="InterPro" id="IPR036412">
    <property type="entry name" value="HAD-like_sf"/>
</dbReference>
<gene>
    <name evidence="1" type="ordered locus">B488_02540</name>
</gene>
<dbReference type="eggNOG" id="COG0647">
    <property type="taxonomic scope" value="Bacteria"/>
</dbReference>
<keyword evidence="2" id="KW-1185">Reference proteome</keyword>
<dbReference type="HOGENOM" id="CLU_043473_2_0_5"/>
<evidence type="ECO:0000313" key="2">
    <source>
        <dbReference type="Proteomes" id="UP000010799"/>
    </source>
</evidence>
<evidence type="ECO:0008006" key="3">
    <source>
        <dbReference type="Google" id="ProtNLM"/>
    </source>
</evidence>
<dbReference type="CDD" id="cd07525">
    <property type="entry name" value="HAD_like"/>
    <property type="match status" value="1"/>
</dbReference>
<evidence type="ECO:0000313" key="1">
    <source>
        <dbReference type="EMBL" id="AGA64247.1"/>
    </source>
</evidence>
<dbReference type="Gene3D" id="3.40.50.1000">
    <property type="entry name" value="HAD superfamily/HAD-like"/>
    <property type="match status" value="2"/>
</dbReference>
<sequence>MPQRILNLSEISQRYDVILCDVWGVIHNGSQAFSQAITALEKARFSGCTVILLTNSPRPVSSVILDLDHKGIPHSAWDSVITSGEVTRKIIDNGPKKIFFLGPPKDYCLFSGLDVELVDEHHADIVICSDMYNDTDKPEDYRSLLTNFAERKLTFVCANPDLVVKKSDKTVACAGALAAIYSELQGTVKMAGKPYQPIYKQALLQAHAICGEFEKKRVLTIGDNMGTDVKGALDNGLDILYISNGIHMDEYTINGKINVEKMQAFFEKKSLYPHWWMPQLT</sequence>
<dbReference type="InterPro" id="IPR023214">
    <property type="entry name" value="HAD_sf"/>
</dbReference>
<name>L0ETG4_LIBCB</name>
<dbReference type="PANTHER" id="PTHR19288:SF90">
    <property type="entry name" value="OS08G0542600 PROTEIN"/>
    <property type="match status" value="1"/>
</dbReference>
<dbReference type="STRING" id="1215343.B488_02540"/>
<dbReference type="NCBIfam" id="TIGR01460">
    <property type="entry name" value="HAD-SF-IIA"/>
    <property type="match status" value="1"/>
</dbReference>
<dbReference type="EMBL" id="CP003789">
    <property type="protein sequence ID" value="AGA64247.1"/>
    <property type="molecule type" value="Genomic_DNA"/>
</dbReference>
<dbReference type="RefSeq" id="WP_015272674.1">
    <property type="nucleotide sequence ID" value="NC_019907.1"/>
</dbReference>
<dbReference type="SUPFAM" id="SSF56784">
    <property type="entry name" value="HAD-like"/>
    <property type="match status" value="1"/>
</dbReference>
<accession>L0ETG4</accession>
<dbReference type="PANTHER" id="PTHR19288">
    <property type="entry name" value="4-NITROPHENYLPHOSPHATASE-RELATED"/>
    <property type="match status" value="1"/>
</dbReference>
<dbReference type="Proteomes" id="UP000010799">
    <property type="component" value="Chromosome"/>
</dbReference>
<proteinExistence type="predicted"/>
<dbReference type="GO" id="GO:0005737">
    <property type="term" value="C:cytoplasm"/>
    <property type="evidence" value="ECO:0007669"/>
    <property type="project" value="TreeGrafter"/>
</dbReference>
<dbReference type="Pfam" id="PF13344">
    <property type="entry name" value="Hydrolase_6"/>
    <property type="match status" value="1"/>
</dbReference>